<keyword evidence="10" id="KW-1185">Reference proteome</keyword>
<feature type="transmembrane region" description="Helical" evidence="7">
    <location>
        <begin position="284"/>
        <end position="309"/>
    </location>
</feature>
<feature type="transmembrane region" description="Helical" evidence="7">
    <location>
        <begin position="12"/>
        <end position="33"/>
    </location>
</feature>
<feature type="transmembrane region" description="Helical" evidence="7">
    <location>
        <begin position="102"/>
        <end position="126"/>
    </location>
</feature>
<dbReference type="GO" id="GO:0055085">
    <property type="term" value="P:transmembrane transport"/>
    <property type="evidence" value="ECO:0007669"/>
    <property type="project" value="InterPro"/>
</dbReference>
<reference evidence="9 10" key="1">
    <citation type="submission" date="2015-11" db="EMBL/GenBank/DDBJ databases">
        <title>Draft Genome Sequence of the Strain BR 10423 (Rhizobium sp.) isolated from nodules of Mimosa pudica.</title>
        <authorList>
            <person name="Barauna A.C."/>
            <person name="Zilli J.E."/>
            <person name="Simoes-Araujo J.L."/>
            <person name="Reis V.M."/>
            <person name="James E.K."/>
            <person name="Reis F.B.Jr."/>
            <person name="Rouws L.F."/>
            <person name="Passos S.R."/>
            <person name="Gois S.R."/>
        </authorList>
    </citation>
    <scope>NUCLEOTIDE SEQUENCE [LARGE SCALE GENOMIC DNA]</scope>
    <source>
        <strain evidence="9 10">BR10423</strain>
    </source>
</reference>
<evidence type="ECO:0000313" key="10">
    <source>
        <dbReference type="Proteomes" id="UP000068164"/>
    </source>
</evidence>
<dbReference type="PANTHER" id="PTHR43163">
    <property type="entry name" value="DIPEPTIDE TRANSPORT SYSTEM PERMEASE PROTEIN DPPB-RELATED"/>
    <property type="match status" value="1"/>
</dbReference>
<dbReference type="Gene3D" id="1.10.3720.10">
    <property type="entry name" value="MetI-like"/>
    <property type="match status" value="1"/>
</dbReference>
<organism evidence="9 10">
    <name type="scientific">Rhizobium altiplani</name>
    <dbReference type="NCBI Taxonomy" id="1864509"/>
    <lineage>
        <taxon>Bacteria</taxon>
        <taxon>Pseudomonadati</taxon>
        <taxon>Pseudomonadota</taxon>
        <taxon>Alphaproteobacteria</taxon>
        <taxon>Hyphomicrobiales</taxon>
        <taxon>Rhizobiaceae</taxon>
        <taxon>Rhizobium/Agrobacterium group</taxon>
        <taxon>Rhizobium</taxon>
    </lineage>
</organism>
<dbReference type="InterPro" id="IPR000515">
    <property type="entry name" value="MetI-like"/>
</dbReference>
<dbReference type="EMBL" id="LNCD01000062">
    <property type="protein sequence ID" value="KWV54163.1"/>
    <property type="molecule type" value="Genomic_DNA"/>
</dbReference>
<keyword evidence="2 7" id="KW-0813">Transport</keyword>
<evidence type="ECO:0000256" key="4">
    <source>
        <dbReference type="ARBA" id="ARBA00022692"/>
    </source>
</evidence>
<dbReference type="PANTHER" id="PTHR43163:SF3">
    <property type="entry name" value="PEPTIDE ABC TRANSPORTER PERMEASE PROTEIN"/>
    <property type="match status" value="1"/>
</dbReference>
<dbReference type="Pfam" id="PF19300">
    <property type="entry name" value="BPD_transp_1_N"/>
    <property type="match status" value="1"/>
</dbReference>
<protein>
    <submittedName>
        <fullName evidence="9">ABC transporter permease</fullName>
    </submittedName>
</protein>
<evidence type="ECO:0000256" key="3">
    <source>
        <dbReference type="ARBA" id="ARBA00022475"/>
    </source>
</evidence>
<dbReference type="PROSITE" id="PS50928">
    <property type="entry name" value="ABC_TM1"/>
    <property type="match status" value="1"/>
</dbReference>
<feature type="transmembrane region" description="Helical" evidence="7">
    <location>
        <begin position="184"/>
        <end position="203"/>
    </location>
</feature>
<proteinExistence type="inferred from homology"/>
<keyword evidence="3" id="KW-1003">Cell membrane</keyword>
<keyword evidence="5 7" id="KW-1133">Transmembrane helix</keyword>
<comment type="caution">
    <text evidence="9">The sequence shown here is derived from an EMBL/GenBank/DDBJ whole genome shotgun (WGS) entry which is preliminary data.</text>
</comment>
<feature type="transmembrane region" description="Helical" evidence="7">
    <location>
        <begin position="238"/>
        <end position="264"/>
    </location>
</feature>
<sequence length="318" mass="34327">MQSVRMLIFTRLLLAVVTLILVSAIVFGAVRFLPGDIAQQLLGQSATPENVAALRHQLGLDTPGYVSYYQWLGGIFSGDLGKSIATGRTISDLIGSRLGNTFFLAGFTAIIAIPLGYLLGFLGALLRGSAFDRATNVAGLAVISLPEYFVAYALVVVFAVKLGWFPALSRVSPSMDLLQRLDRLVLPAMSLGLVIVAYVMRVVKSSILNVLGEDYVQMAQMKGNSRFRVILVHALPNALAPIINVTAINLAYLVVGVVIVETVFVYPGLGQLLVDSVVKRDMPVVQVVCLIFASIYILVNATADILIVLTNPRLRHDK</sequence>
<evidence type="ECO:0000256" key="7">
    <source>
        <dbReference type="RuleBase" id="RU363032"/>
    </source>
</evidence>
<dbReference type="AlphaFoldDB" id="A0A109JSI1"/>
<accession>A0A109JSI1</accession>
<dbReference type="Pfam" id="PF00528">
    <property type="entry name" value="BPD_transp_1"/>
    <property type="match status" value="1"/>
</dbReference>
<dbReference type="CDD" id="cd06261">
    <property type="entry name" value="TM_PBP2"/>
    <property type="match status" value="1"/>
</dbReference>
<gene>
    <name evidence="9" type="ORF">AS026_02535</name>
</gene>
<keyword evidence="4 7" id="KW-0812">Transmembrane</keyword>
<dbReference type="OrthoDB" id="9805855at2"/>
<dbReference type="InterPro" id="IPR045621">
    <property type="entry name" value="BPD_transp_1_N"/>
</dbReference>
<dbReference type="Proteomes" id="UP000068164">
    <property type="component" value="Unassembled WGS sequence"/>
</dbReference>
<keyword evidence="6 7" id="KW-0472">Membrane</keyword>
<feature type="domain" description="ABC transmembrane type-1" evidence="8">
    <location>
        <begin position="98"/>
        <end position="303"/>
    </location>
</feature>
<name>A0A109JSI1_9HYPH</name>
<evidence type="ECO:0000256" key="2">
    <source>
        <dbReference type="ARBA" id="ARBA00022448"/>
    </source>
</evidence>
<evidence type="ECO:0000313" key="9">
    <source>
        <dbReference type="EMBL" id="KWV54163.1"/>
    </source>
</evidence>
<dbReference type="InterPro" id="IPR035906">
    <property type="entry name" value="MetI-like_sf"/>
</dbReference>
<evidence type="ECO:0000256" key="5">
    <source>
        <dbReference type="ARBA" id="ARBA00022989"/>
    </source>
</evidence>
<evidence type="ECO:0000256" key="6">
    <source>
        <dbReference type="ARBA" id="ARBA00023136"/>
    </source>
</evidence>
<dbReference type="SUPFAM" id="SSF161098">
    <property type="entry name" value="MetI-like"/>
    <property type="match status" value="1"/>
</dbReference>
<feature type="transmembrane region" description="Helical" evidence="7">
    <location>
        <begin position="138"/>
        <end position="164"/>
    </location>
</feature>
<evidence type="ECO:0000256" key="1">
    <source>
        <dbReference type="ARBA" id="ARBA00004651"/>
    </source>
</evidence>
<evidence type="ECO:0000259" key="8">
    <source>
        <dbReference type="PROSITE" id="PS50928"/>
    </source>
</evidence>
<comment type="similarity">
    <text evidence="7">Belongs to the binding-protein-dependent transport system permease family.</text>
</comment>
<dbReference type="GO" id="GO:0005886">
    <property type="term" value="C:plasma membrane"/>
    <property type="evidence" value="ECO:0007669"/>
    <property type="project" value="UniProtKB-SubCell"/>
</dbReference>
<comment type="subcellular location">
    <subcellularLocation>
        <location evidence="1 7">Cell membrane</location>
        <topology evidence="1 7">Multi-pass membrane protein</topology>
    </subcellularLocation>
</comment>